<proteinExistence type="predicted"/>
<reference evidence="1 2" key="1">
    <citation type="journal article" date="2019" name="Genome Biol. Evol.">
        <title>Insights into the evolution of the New World diploid cottons (Gossypium, subgenus Houzingenia) based on genome sequencing.</title>
        <authorList>
            <person name="Grover C.E."/>
            <person name="Arick M.A. 2nd"/>
            <person name="Thrash A."/>
            <person name="Conover J.L."/>
            <person name="Sanders W.S."/>
            <person name="Peterson D.G."/>
            <person name="Frelichowski J.E."/>
            <person name="Scheffler J.A."/>
            <person name="Scheffler B.E."/>
            <person name="Wendel J.F."/>
        </authorList>
    </citation>
    <scope>NUCLEOTIDE SEQUENCE [LARGE SCALE GENOMIC DNA]</scope>
    <source>
        <strain evidence="1">157</strain>
        <tissue evidence="1">Leaf</tissue>
    </source>
</reference>
<accession>A0A7J8LXD4</accession>
<protein>
    <submittedName>
        <fullName evidence="1">Uncharacterized protein</fullName>
    </submittedName>
</protein>
<dbReference type="EMBL" id="JABEZX010000005">
    <property type="protein sequence ID" value="MBA0557109.1"/>
    <property type="molecule type" value="Genomic_DNA"/>
</dbReference>
<keyword evidence="2" id="KW-1185">Reference proteome</keyword>
<evidence type="ECO:0000313" key="2">
    <source>
        <dbReference type="Proteomes" id="UP000593572"/>
    </source>
</evidence>
<dbReference type="Proteomes" id="UP000593572">
    <property type="component" value="Unassembled WGS sequence"/>
</dbReference>
<comment type="caution">
    <text evidence="1">The sequence shown here is derived from an EMBL/GenBank/DDBJ whole genome shotgun (WGS) entry which is preliminary data.</text>
</comment>
<sequence>MQRKHISSVLQKSKHFIKNSVFVGDEKCSERPYCSICRGNQQEQIHDSYFLLESSSN</sequence>
<gene>
    <name evidence="1" type="ORF">Golob_027161</name>
</gene>
<dbReference type="AlphaFoldDB" id="A0A7J8LXD4"/>
<name>A0A7J8LXD4_9ROSI</name>
<evidence type="ECO:0000313" key="1">
    <source>
        <dbReference type="EMBL" id="MBA0557109.1"/>
    </source>
</evidence>
<organism evidence="1 2">
    <name type="scientific">Gossypium lobatum</name>
    <dbReference type="NCBI Taxonomy" id="34289"/>
    <lineage>
        <taxon>Eukaryota</taxon>
        <taxon>Viridiplantae</taxon>
        <taxon>Streptophyta</taxon>
        <taxon>Embryophyta</taxon>
        <taxon>Tracheophyta</taxon>
        <taxon>Spermatophyta</taxon>
        <taxon>Magnoliopsida</taxon>
        <taxon>eudicotyledons</taxon>
        <taxon>Gunneridae</taxon>
        <taxon>Pentapetalae</taxon>
        <taxon>rosids</taxon>
        <taxon>malvids</taxon>
        <taxon>Malvales</taxon>
        <taxon>Malvaceae</taxon>
        <taxon>Malvoideae</taxon>
        <taxon>Gossypium</taxon>
    </lineage>
</organism>